<organism evidence="3 4">
    <name type="scientific">Microthlaspi erraticum</name>
    <dbReference type="NCBI Taxonomy" id="1685480"/>
    <lineage>
        <taxon>Eukaryota</taxon>
        <taxon>Viridiplantae</taxon>
        <taxon>Streptophyta</taxon>
        <taxon>Embryophyta</taxon>
        <taxon>Tracheophyta</taxon>
        <taxon>Spermatophyta</taxon>
        <taxon>Magnoliopsida</taxon>
        <taxon>eudicotyledons</taxon>
        <taxon>Gunneridae</taxon>
        <taxon>Pentapetalae</taxon>
        <taxon>rosids</taxon>
        <taxon>malvids</taxon>
        <taxon>Brassicales</taxon>
        <taxon>Brassicaceae</taxon>
        <taxon>Coluteocarpeae</taxon>
        <taxon>Microthlaspi</taxon>
    </lineage>
</organism>
<proteinExistence type="predicted"/>
<accession>A0A6D2KVG6</accession>
<keyword evidence="4" id="KW-1185">Reference proteome</keyword>
<dbReference type="EMBL" id="CACVBM020001624">
    <property type="protein sequence ID" value="CAA7056079.1"/>
    <property type="molecule type" value="Genomic_DNA"/>
</dbReference>
<dbReference type="InterPro" id="IPR013103">
    <property type="entry name" value="RVT_2"/>
</dbReference>
<dbReference type="AlphaFoldDB" id="A0A6D2KVG6"/>
<dbReference type="CDD" id="cd09272">
    <property type="entry name" value="RNase_HI_RT_Ty1"/>
    <property type="match status" value="1"/>
</dbReference>
<dbReference type="Proteomes" id="UP000467841">
    <property type="component" value="Unassembled WGS sequence"/>
</dbReference>
<gene>
    <name evidence="2" type="ORF">MERR_LOCUS16859</name>
    <name evidence="3" type="ORF">MERR_LOCUS43315</name>
</gene>
<dbReference type="PANTHER" id="PTHR11439:SF462">
    <property type="match status" value="1"/>
</dbReference>
<dbReference type="InterPro" id="IPR043502">
    <property type="entry name" value="DNA/RNA_pol_sf"/>
</dbReference>
<feature type="domain" description="Reverse transcriptase Ty1/copia-type" evidence="1">
    <location>
        <begin position="11"/>
        <end position="252"/>
    </location>
</feature>
<evidence type="ECO:0000313" key="4">
    <source>
        <dbReference type="Proteomes" id="UP000467841"/>
    </source>
</evidence>
<dbReference type="EMBL" id="CACVBM020001085">
    <property type="protein sequence ID" value="CAA7029624.1"/>
    <property type="molecule type" value="Genomic_DNA"/>
</dbReference>
<evidence type="ECO:0000313" key="3">
    <source>
        <dbReference type="EMBL" id="CAA7056079.1"/>
    </source>
</evidence>
<evidence type="ECO:0000259" key="1">
    <source>
        <dbReference type="Pfam" id="PF07727"/>
    </source>
</evidence>
<dbReference type="OrthoDB" id="414945at2759"/>
<dbReference type="SUPFAM" id="SSF56672">
    <property type="entry name" value="DNA/RNA polymerases"/>
    <property type="match status" value="1"/>
</dbReference>
<sequence length="570" mass="64014">MRQEIEALEENQTWTIETLPKGKKAIGSKWVYKLKFHADGTLERYKARLVVLGNNQIEGENFNETFAPVAKMTSIRSFLQVAVSRNWEIHQMDVHNAFLHGDLEEEVYMRLPSGFRGSNKSKVCRLRKSLYGLRQAPRCWFAKLSTALKEYGFTQSISDYSLFTKETSSSRLHVLVYVDDLIISGSSLAVISEFKEYLSSCFHMKDLGILIYFLGLEVARSPTGIYLSQRKYVLDILTETGMLMAKPLAFPMDQNHRLALADRPTIDDPTAYRRLVGRFIYLGVTRPDLAYSVHILSQFMEAPKQAHWDAALRVVWYLKGTPGQGILLRSDSPLSLIAWCDSDHGGCPRTRRSLTGWFIQLGQSPISWKTQKQRVVSLSSAEAEYRCLSETVKEILWLKELLLDLGVTHTGPIPVYCDSLAAIHLAANPVFHERTKHIEKNCHFIRDEIVQGTIVTHHVPTQNQLADIFTKALGRKEFTSFLGKKTEVAEMKSLHDGDGNQVVFEKTEKTMCGGSGWTLHLAAPALPQRSSVAEPSSSGRIKTAETTTVVVSGGGSIGCEATEIEAARRR</sequence>
<dbReference type="PANTHER" id="PTHR11439">
    <property type="entry name" value="GAG-POL-RELATED RETROTRANSPOSON"/>
    <property type="match status" value="1"/>
</dbReference>
<evidence type="ECO:0000313" key="2">
    <source>
        <dbReference type="EMBL" id="CAA7029624.1"/>
    </source>
</evidence>
<dbReference type="Pfam" id="PF07727">
    <property type="entry name" value="RVT_2"/>
    <property type="match status" value="1"/>
</dbReference>
<name>A0A6D2KVG6_9BRAS</name>
<protein>
    <recommendedName>
        <fullName evidence="1">Reverse transcriptase Ty1/copia-type domain-containing protein</fullName>
    </recommendedName>
</protein>
<reference evidence="3 4" key="1">
    <citation type="submission" date="2020-01" db="EMBL/GenBank/DDBJ databases">
        <authorList>
            <person name="Mishra B."/>
        </authorList>
    </citation>
    <scope>NUCLEOTIDE SEQUENCE [LARGE SCALE GENOMIC DNA]</scope>
</reference>